<dbReference type="GO" id="GO:0016491">
    <property type="term" value="F:oxidoreductase activity"/>
    <property type="evidence" value="ECO:0007669"/>
    <property type="project" value="UniProtKB-KW"/>
</dbReference>
<name>A0A3N4RMJ5_9ACTN</name>
<keyword evidence="6" id="KW-1185">Reference proteome</keyword>
<dbReference type="Gene3D" id="3.40.50.360">
    <property type="match status" value="1"/>
</dbReference>
<evidence type="ECO:0000313" key="5">
    <source>
        <dbReference type="EMBL" id="RPE34036.1"/>
    </source>
</evidence>
<dbReference type="AlphaFoldDB" id="A0A3N4RMJ5"/>
<keyword evidence="3" id="KW-0560">Oxidoreductase</keyword>
<dbReference type="SUPFAM" id="SSF52218">
    <property type="entry name" value="Flavoproteins"/>
    <property type="match status" value="1"/>
</dbReference>
<evidence type="ECO:0000259" key="4">
    <source>
        <dbReference type="Pfam" id="PF03358"/>
    </source>
</evidence>
<organism evidence="5 6">
    <name type="scientific">Kitasatospora cineracea</name>
    <dbReference type="NCBI Taxonomy" id="88074"/>
    <lineage>
        <taxon>Bacteria</taxon>
        <taxon>Bacillati</taxon>
        <taxon>Actinomycetota</taxon>
        <taxon>Actinomycetes</taxon>
        <taxon>Kitasatosporales</taxon>
        <taxon>Streptomycetaceae</taxon>
        <taxon>Kitasatospora</taxon>
    </lineage>
</organism>
<dbReference type="Proteomes" id="UP000266906">
    <property type="component" value="Unassembled WGS sequence"/>
</dbReference>
<dbReference type="InterPro" id="IPR051814">
    <property type="entry name" value="NAD(P)H-dep_FMN_reductase"/>
</dbReference>
<gene>
    <name evidence="5" type="ORF">EDD38_2346</name>
</gene>
<protein>
    <submittedName>
        <fullName evidence="5">NAD(P)H-dependent FMN reductase</fullName>
    </submittedName>
</protein>
<dbReference type="RefSeq" id="WP_123818100.1">
    <property type="nucleotide sequence ID" value="NZ_RKQG01000001.1"/>
</dbReference>
<keyword evidence="2" id="KW-0288">FMN</keyword>
<dbReference type="PANTHER" id="PTHR43408">
    <property type="entry name" value="FMN REDUCTASE (NADPH)"/>
    <property type="match status" value="1"/>
</dbReference>
<reference evidence="5 6" key="1">
    <citation type="submission" date="2018-11" db="EMBL/GenBank/DDBJ databases">
        <title>Sequencing the genomes of 1000 actinobacteria strains.</title>
        <authorList>
            <person name="Klenk H.-P."/>
        </authorList>
    </citation>
    <scope>NUCLEOTIDE SEQUENCE [LARGE SCALE GENOMIC DNA]</scope>
    <source>
        <strain evidence="5 6">DSM 44781</strain>
    </source>
</reference>
<evidence type="ECO:0000256" key="2">
    <source>
        <dbReference type="ARBA" id="ARBA00022643"/>
    </source>
</evidence>
<dbReference type="EMBL" id="RKQG01000001">
    <property type="protein sequence ID" value="RPE34036.1"/>
    <property type="molecule type" value="Genomic_DNA"/>
</dbReference>
<dbReference type="PANTHER" id="PTHR43408:SF2">
    <property type="entry name" value="FMN REDUCTASE (NADPH)"/>
    <property type="match status" value="1"/>
</dbReference>
<sequence>MRALVFIGSERVNSYTAALGRAIGDALGSAGMAPETVHAGGPEAADPVGLLERIARADAVVLVSPVYHGGYSALLKAVLDRLPGDAFADKPVAVAANGSGPRTGNVVCDQLRTVARAMGGWVVPTQTAGCPDDFRTVGGTPVGPGVELAERCELIAGQLLRLGTALRTPAGV</sequence>
<dbReference type="InterPro" id="IPR029039">
    <property type="entry name" value="Flavoprotein-like_sf"/>
</dbReference>
<feature type="domain" description="NADPH-dependent FMN reductase-like" evidence="4">
    <location>
        <begin position="1"/>
        <end position="127"/>
    </location>
</feature>
<evidence type="ECO:0000313" key="6">
    <source>
        <dbReference type="Proteomes" id="UP000266906"/>
    </source>
</evidence>
<comment type="caution">
    <text evidence="5">The sequence shown here is derived from an EMBL/GenBank/DDBJ whole genome shotgun (WGS) entry which is preliminary data.</text>
</comment>
<dbReference type="InterPro" id="IPR005025">
    <property type="entry name" value="FMN_Rdtase-like_dom"/>
</dbReference>
<evidence type="ECO:0000256" key="3">
    <source>
        <dbReference type="ARBA" id="ARBA00023002"/>
    </source>
</evidence>
<accession>A0A3N4RMJ5</accession>
<evidence type="ECO:0000256" key="1">
    <source>
        <dbReference type="ARBA" id="ARBA00022630"/>
    </source>
</evidence>
<dbReference type="Pfam" id="PF03358">
    <property type="entry name" value="FMN_red"/>
    <property type="match status" value="1"/>
</dbReference>
<proteinExistence type="predicted"/>
<keyword evidence="1" id="KW-0285">Flavoprotein</keyword>